<dbReference type="InterPro" id="IPR003661">
    <property type="entry name" value="HisK_dim/P_dom"/>
</dbReference>
<dbReference type="EC" id="2.7.13.3" evidence="2"/>
<proteinExistence type="predicted"/>
<dbReference type="SUPFAM" id="SSF55874">
    <property type="entry name" value="ATPase domain of HSP90 chaperone/DNA topoisomerase II/histidine kinase"/>
    <property type="match status" value="1"/>
</dbReference>
<keyword evidence="10" id="KW-0812">Transmembrane</keyword>
<keyword evidence="10" id="KW-0472">Membrane</keyword>
<dbReference type="InterPro" id="IPR005467">
    <property type="entry name" value="His_kinase_dom"/>
</dbReference>
<dbReference type="SUPFAM" id="SSF55785">
    <property type="entry name" value="PYP-like sensor domain (PAS domain)"/>
    <property type="match status" value="2"/>
</dbReference>
<dbReference type="InterPro" id="IPR003594">
    <property type="entry name" value="HATPase_dom"/>
</dbReference>
<dbReference type="Gene3D" id="1.10.287.130">
    <property type="match status" value="1"/>
</dbReference>
<evidence type="ECO:0000259" key="11">
    <source>
        <dbReference type="PROSITE" id="PS50109"/>
    </source>
</evidence>
<dbReference type="InterPro" id="IPR004358">
    <property type="entry name" value="Sig_transdc_His_kin-like_C"/>
</dbReference>
<dbReference type="CDD" id="cd00082">
    <property type="entry name" value="HisKA"/>
    <property type="match status" value="1"/>
</dbReference>
<dbReference type="Pfam" id="PF00989">
    <property type="entry name" value="PAS"/>
    <property type="match status" value="1"/>
</dbReference>
<keyword evidence="5" id="KW-0547">Nucleotide-binding</keyword>
<dbReference type="PROSITE" id="PS50113">
    <property type="entry name" value="PAC"/>
    <property type="match status" value="1"/>
</dbReference>
<dbReference type="CDD" id="cd00130">
    <property type="entry name" value="PAS"/>
    <property type="match status" value="2"/>
</dbReference>
<evidence type="ECO:0000313" key="14">
    <source>
        <dbReference type="EMBL" id="MFC0686517.1"/>
    </source>
</evidence>
<feature type="transmembrane region" description="Helical" evidence="10">
    <location>
        <begin position="21"/>
        <end position="44"/>
    </location>
</feature>
<reference evidence="14 15" key="1">
    <citation type="submission" date="2024-09" db="EMBL/GenBank/DDBJ databases">
        <authorList>
            <person name="Sun Q."/>
            <person name="Mori K."/>
        </authorList>
    </citation>
    <scope>NUCLEOTIDE SEQUENCE [LARGE SCALE GENOMIC DNA]</scope>
    <source>
        <strain evidence="14 15">CICC 11035S</strain>
    </source>
</reference>
<dbReference type="Pfam" id="PF00512">
    <property type="entry name" value="HisKA"/>
    <property type="match status" value="1"/>
</dbReference>
<dbReference type="InterPro" id="IPR035965">
    <property type="entry name" value="PAS-like_dom_sf"/>
</dbReference>
<keyword evidence="15" id="KW-1185">Reference proteome</keyword>
<feature type="transmembrane region" description="Helical" evidence="10">
    <location>
        <begin position="131"/>
        <end position="149"/>
    </location>
</feature>
<feature type="region of interest" description="Disordered" evidence="9">
    <location>
        <begin position="593"/>
        <end position="617"/>
    </location>
</feature>
<organism evidence="14 15">
    <name type="scientific">Novosphingobium clariflavum</name>
    <dbReference type="NCBI Taxonomy" id="2029884"/>
    <lineage>
        <taxon>Bacteria</taxon>
        <taxon>Pseudomonadati</taxon>
        <taxon>Pseudomonadota</taxon>
        <taxon>Alphaproteobacteria</taxon>
        <taxon>Sphingomonadales</taxon>
        <taxon>Sphingomonadaceae</taxon>
        <taxon>Novosphingobium</taxon>
    </lineage>
</organism>
<dbReference type="PRINTS" id="PR00344">
    <property type="entry name" value="BCTRLSENSOR"/>
</dbReference>
<evidence type="ECO:0000256" key="6">
    <source>
        <dbReference type="ARBA" id="ARBA00022777"/>
    </source>
</evidence>
<accession>A0ABV6SCX3</accession>
<keyword evidence="3" id="KW-0597">Phosphoprotein</keyword>
<dbReference type="InterPro" id="IPR036097">
    <property type="entry name" value="HisK_dim/P_sf"/>
</dbReference>
<name>A0ABV6SCX3_9SPHN</name>
<dbReference type="Gene3D" id="3.30.565.10">
    <property type="entry name" value="Histidine kinase-like ATPase, C-terminal domain"/>
    <property type="match status" value="1"/>
</dbReference>
<evidence type="ECO:0000256" key="2">
    <source>
        <dbReference type="ARBA" id="ARBA00012438"/>
    </source>
</evidence>
<dbReference type="PANTHER" id="PTHR43065">
    <property type="entry name" value="SENSOR HISTIDINE KINASE"/>
    <property type="match status" value="1"/>
</dbReference>
<dbReference type="RefSeq" id="WP_267222587.1">
    <property type="nucleotide sequence ID" value="NZ_JAPCWC010000016.1"/>
</dbReference>
<keyword evidence="8" id="KW-0902">Two-component regulatory system</keyword>
<comment type="catalytic activity">
    <reaction evidence="1">
        <text>ATP + protein L-histidine = ADP + protein N-phospho-L-histidine.</text>
        <dbReference type="EC" id="2.7.13.3"/>
    </reaction>
</comment>
<feature type="domain" description="Histidine kinase" evidence="11">
    <location>
        <begin position="691"/>
        <end position="906"/>
    </location>
</feature>
<dbReference type="InterPro" id="IPR000700">
    <property type="entry name" value="PAS-assoc_C"/>
</dbReference>
<evidence type="ECO:0000259" key="13">
    <source>
        <dbReference type="PROSITE" id="PS50113"/>
    </source>
</evidence>
<protein>
    <recommendedName>
        <fullName evidence="2">histidine kinase</fullName>
        <ecNumber evidence="2">2.7.13.3</ecNumber>
    </recommendedName>
</protein>
<evidence type="ECO:0000259" key="12">
    <source>
        <dbReference type="PROSITE" id="PS50112"/>
    </source>
</evidence>
<feature type="transmembrane region" description="Helical" evidence="10">
    <location>
        <begin position="56"/>
        <end position="76"/>
    </location>
</feature>
<feature type="domain" description="PAS" evidence="12">
    <location>
        <begin position="536"/>
        <end position="589"/>
    </location>
</feature>
<keyword evidence="10" id="KW-1133">Transmembrane helix</keyword>
<feature type="transmembrane region" description="Helical" evidence="10">
    <location>
        <begin position="83"/>
        <end position="100"/>
    </location>
</feature>
<dbReference type="PROSITE" id="PS50112">
    <property type="entry name" value="PAS"/>
    <property type="match status" value="2"/>
</dbReference>
<keyword evidence="6" id="KW-0418">Kinase</keyword>
<evidence type="ECO:0000256" key="4">
    <source>
        <dbReference type="ARBA" id="ARBA00022679"/>
    </source>
</evidence>
<feature type="transmembrane region" description="Helical" evidence="10">
    <location>
        <begin position="158"/>
        <end position="179"/>
    </location>
</feature>
<gene>
    <name evidence="14" type="ORF">ACFFF8_18180</name>
</gene>
<dbReference type="SUPFAM" id="SSF47384">
    <property type="entry name" value="Homodimeric domain of signal transducing histidine kinase"/>
    <property type="match status" value="1"/>
</dbReference>
<sequence>MQELNPSPPRSDGSPPACMAPAIPALIVVVQLIGIVVLTGWFSANLQLAGLPATGMHMQPLTAVCCMLLGLAVWATAKQRLRLARVLIALPMGIALAALFEEATGRSLGIDTLLFADVLAHQHRPASGRPGVLPSLAIVLLGLATHAVASRRRKLRRLTITLTCVAIAMAAISGSLVPAGLSIPDFETRRALMSVPTAICVCALALALILLRREYAWPRKPQCGFGAATLQWTLLFSVALPVLSAITLFWAQRDTQLSTEAMVIFLAVVQVTASCILIAWAWLRISRESSARWAISAALDSAPIAITDIEGRILRWSDGCARLYGWSAEQALGLNKHELTGASRIPGRDYPPAHAVAAQETELTEMRADGSLLRVFETRQIVQPRSDQAPMIVLSMTDATARQQAEQAMLASEARLALAVDLHGLGIFEWSSVDDSFRFHGRAEALFGLETGSFEGGIAAWLAHIACVFGREISSPEAWGPGRYGFRLQSQRPDQPAVIEGTVLVHRDPANGSLDLIGIVMDATERERRAEMLESRESELRSILETVPEAMITIDGQGLVRSFSATAEALFGYAAQDVLGRDVRLVLPQYHHRHHHHPHHVAASRSAEPANAGGSSVQDRMTRLTAGRDRQGNEVPVELAVGEANIGNEQISIAFVRDLREQLQTDARIHELREQFLHASRVSAMGEMSAGLAHELNQPLTATANFLGAIELQLQREWRQDQLRRLLRLASQEVLRAGDIIRRMRAFVSKGELDIRAEPLDEMIADTLQLARSRSQAPGVRLQYHANAAAPVILADRIHIQQVLVNLINNAFDAIEAHDVANPAVTITTLALAEGQIMIRVVDNGPGLPDQVISRPFEAFSSTKSNGMGLGLSICRRIVEAHGGSLALRNIEGGGAAVEFTLPTYSELELKAG</sequence>
<dbReference type="SMART" id="SM00387">
    <property type="entry name" value="HATPase_c"/>
    <property type="match status" value="1"/>
</dbReference>
<evidence type="ECO:0000256" key="8">
    <source>
        <dbReference type="ARBA" id="ARBA00023012"/>
    </source>
</evidence>
<comment type="caution">
    <text evidence="14">The sequence shown here is derived from an EMBL/GenBank/DDBJ whole genome shotgun (WGS) entry which is preliminary data.</text>
</comment>
<dbReference type="PROSITE" id="PS50109">
    <property type="entry name" value="HIS_KIN"/>
    <property type="match status" value="1"/>
</dbReference>
<evidence type="ECO:0000256" key="7">
    <source>
        <dbReference type="ARBA" id="ARBA00022840"/>
    </source>
</evidence>
<evidence type="ECO:0000256" key="3">
    <source>
        <dbReference type="ARBA" id="ARBA00022553"/>
    </source>
</evidence>
<dbReference type="SMART" id="SM00388">
    <property type="entry name" value="HisKA"/>
    <property type="match status" value="1"/>
</dbReference>
<feature type="transmembrane region" description="Helical" evidence="10">
    <location>
        <begin position="263"/>
        <end position="283"/>
    </location>
</feature>
<dbReference type="Pfam" id="PF13426">
    <property type="entry name" value="PAS_9"/>
    <property type="match status" value="1"/>
</dbReference>
<evidence type="ECO:0000313" key="15">
    <source>
        <dbReference type="Proteomes" id="UP001589858"/>
    </source>
</evidence>
<feature type="domain" description="PAC" evidence="13">
    <location>
        <begin position="359"/>
        <end position="411"/>
    </location>
</feature>
<dbReference type="SMART" id="SM00091">
    <property type="entry name" value="PAS"/>
    <property type="match status" value="2"/>
</dbReference>
<evidence type="ECO:0000256" key="5">
    <source>
        <dbReference type="ARBA" id="ARBA00022741"/>
    </source>
</evidence>
<dbReference type="Gene3D" id="3.30.450.20">
    <property type="entry name" value="PAS domain"/>
    <property type="match status" value="3"/>
</dbReference>
<dbReference type="Proteomes" id="UP001589858">
    <property type="component" value="Unassembled WGS sequence"/>
</dbReference>
<dbReference type="NCBIfam" id="TIGR00229">
    <property type="entry name" value="sensory_box"/>
    <property type="match status" value="2"/>
</dbReference>
<keyword evidence="4" id="KW-0808">Transferase</keyword>
<evidence type="ECO:0000256" key="1">
    <source>
        <dbReference type="ARBA" id="ARBA00000085"/>
    </source>
</evidence>
<feature type="domain" description="PAS" evidence="12">
    <location>
        <begin position="291"/>
        <end position="333"/>
    </location>
</feature>
<feature type="compositionally biased region" description="Basic residues" evidence="9">
    <location>
        <begin position="593"/>
        <end position="602"/>
    </location>
</feature>
<dbReference type="PANTHER" id="PTHR43065:SF10">
    <property type="entry name" value="PEROXIDE STRESS-ACTIVATED HISTIDINE KINASE MAK3"/>
    <property type="match status" value="1"/>
</dbReference>
<feature type="transmembrane region" description="Helical" evidence="10">
    <location>
        <begin position="191"/>
        <end position="211"/>
    </location>
</feature>
<dbReference type="InterPro" id="IPR036890">
    <property type="entry name" value="HATPase_C_sf"/>
</dbReference>
<dbReference type="InterPro" id="IPR013767">
    <property type="entry name" value="PAS_fold"/>
</dbReference>
<feature type="transmembrane region" description="Helical" evidence="10">
    <location>
        <begin position="232"/>
        <end position="251"/>
    </location>
</feature>
<dbReference type="InterPro" id="IPR000014">
    <property type="entry name" value="PAS"/>
</dbReference>
<keyword evidence="7" id="KW-0067">ATP-binding</keyword>
<dbReference type="Pfam" id="PF02518">
    <property type="entry name" value="HATPase_c"/>
    <property type="match status" value="1"/>
</dbReference>
<evidence type="ECO:0000256" key="10">
    <source>
        <dbReference type="SAM" id="Phobius"/>
    </source>
</evidence>
<evidence type="ECO:0000256" key="9">
    <source>
        <dbReference type="SAM" id="MobiDB-lite"/>
    </source>
</evidence>
<dbReference type="EMBL" id="JBHLTM010000070">
    <property type="protein sequence ID" value="MFC0686517.1"/>
    <property type="molecule type" value="Genomic_DNA"/>
</dbReference>